<feature type="compositionally biased region" description="Gly residues" evidence="1">
    <location>
        <begin position="83"/>
        <end position="97"/>
    </location>
</feature>
<feature type="region of interest" description="Disordered" evidence="1">
    <location>
        <begin position="78"/>
        <end position="114"/>
    </location>
</feature>
<gene>
    <name evidence="3" type="ORF">LTRI10_LOCUS41518</name>
</gene>
<dbReference type="Proteomes" id="UP001497516">
    <property type="component" value="Chromosome 7"/>
</dbReference>
<organism evidence="3 4">
    <name type="scientific">Linum trigynum</name>
    <dbReference type="NCBI Taxonomy" id="586398"/>
    <lineage>
        <taxon>Eukaryota</taxon>
        <taxon>Viridiplantae</taxon>
        <taxon>Streptophyta</taxon>
        <taxon>Embryophyta</taxon>
        <taxon>Tracheophyta</taxon>
        <taxon>Spermatophyta</taxon>
        <taxon>Magnoliopsida</taxon>
        <taxon>eudicotyledons</taxon>
        <taxon>Gunneridae</taxon>
        <taxon>Pentapetalae</taxon>
        <taxon>rosids</taxon>
        <taxon>fabids</taxon>
        <taxon>Malpighiales</taxon>
        <taxon>Linaceae</taxon>
        <taxon>Linum</taxon>
    </lineage>
</organism>
<sequence length="147" mass="15376">MKSRKVDTFYYVALSGMSVGGELLSIPASVFELDEAGNGGVIVDCGTAITRLQTVCRGEEGRRRTWLVCPPEMHKNNQNWRGSEGGIGGGGRMVGGESGREGRAGGGGGRWGEGRWAEVGGGDEGGWRWAAVGGGVMPSSRVGMEGW</sequence>
<dbReference type="Pfam" id="PF14541">
    <property type="entry name" value="TAXi_C"/>
    <property type="match status" value="1"/>
</dbReference>
<name>A0AAV2FVQ1_9ROSI</name>
<dbReference type="SUPFAM" id="SSF50630">
    <property type="entry name" value="Acid proteases"/>
    <property type="match status" value="1"/>
</dbReference>
<reference evidence="3 4" key="1">
    <citation type="submission" date="2024-04" db="EMBL/GenBank/DDBJ databases">
        <authorList>
            <person name="Fracassetti M."/>
        </authorList>
    </citation>
    <scope>NUCLEOTIDE SEQUENCE [LARGE SCALE GENOMIC DNA]</scope>
</reference>
<protein>
    <recommendedName>
        <fullName evidence="2">Xylanase inhibitor C-terminal domain-containing protein</fullName>
    </recommendedName>
</protein>
<keyword evidence="4" id="KW-1185">Reference proteome</keyword>
<dbReference type="EMBL" id="OZ034820">
    <property type="protein sequence ID" value="CAL1401465.1"/>
    <property type="molecule type" value="Genomic_DNA"/>
</dbReference>
<dbReference type="InterPro" id="IPR032799">
    <property type="entry name" value="TAXi_C"/>
</dbReference>
<feature type="domain" description="Xylanase inhibitor C-terminal" evidence="2">
    <location>
        <begin position="10"/>
        <end position="54"/>
    </location>
</feature>
<dbReference type="AlphaFoldDB" id="A0AAV2FVQ1"/>
<evidence type="ECO:0000313" key="3">
    <source>
        <dbReference type="EMBL" id="CAL1401465.1"/>
    </source>
</evidence>
<evidence type="ECO:0000313" key="4">
    <source>
        <dbReference type="Proteomes" id="UP001497516"/>
    </source>
</evidence>
<dbReference type="InterPro" id="IPR021109">
    <property type="entry name" value="Peptidase_aspartic_dom_sf"/>
</dbReference>
<dbReference type="Gene3D" id="2.40.70.10">
    <property type="entry name" value="Acid Proteases"/>
    <property type="match status" value="1"/>
</dbReference>
<proteinExistence type="predicted"/>
<evidence type="ECO:0000256" key="1">
    <source>
        <dbReference type="SAM" id="MobiDB-lite"/>
    </source>
</evidence>
<accession>A0AAV2FVQ1</accession>
<evidence type="ECO:0000259" key="2">
    <source>
        <dbReference type="Pfam" id="PF14541"/>
    </source>
</evidence>